<protein>
    <submittedName>
        <fullName evidence="1">Uncharacterized protein</fullName>
    </submittedName>
</protein>
<dbReference type="EMBL" id="BSDP01000001">
    <property type="protein sequence ID" value="GLI27355.1"/>
    <property type="molecule type" value="Genomic_DNA"/>
</dbReference>
<evidence type="ECO:0000313" key="2">
    <source>
        <dbReference type="Proteomes" id="UP001144396"/>
    </source>
</evidence>
<comment type="caution">
    <text evidence="1">The sequence shown here is derived from an EMBL/GenBank/DDBJ whole genome shotgun (WGS) entry which is preliminary data.</text>
</comment>
<dbReference type="SUPFAM" id="SSF53795">
    <property type="entry name" value="PEP carboxykinase-like"/>
    <property type="match status" value="1"/>
</dbReference>
<sequence>MPSEFTVRALDATVCIAPDDTLDEFHRNALAVQWSDLRVDEPARVDTTIRVGIGPNELEIRSVDERRLVAESFEFLADRLATEVTVTGMRSLQGRALMLHAAAVDVGDGRVIAFVGPSGRGKTTAAQALAKEFGYVTDETVAIERDGTVVSYRKPLSIGSRPGSKQHIPASGMGLRVAGDAGLELAAVVLLDRRPEVTMPWVEQVPLAEGLPELVRQTSFLTLMHRPLRTIADRLVATGGVRRVVYGEAETLPAIVDDILATVDPEPPMLVDVDSRSKRDCGCVQDLVQGEPITTNTPLEEAPSGSYRRTSHADALMVDDSLFVLKEQDVLLLEGVGPIVWLGAEDSSEDELRETALSQLPEPPEGVDPSAVVAGAISDLVDAGLLSQRP</sequence>
<name>A0A9W6CVX8_9MICO</name>
<dbReference type="RefSeq" id="WP_281883840.1">
    <property type="nucleotide sequence ID" value="NZ_BSDP01000001.1"/>
</dbReference>
<organism evidence="1 2">
    <name type="scientific">Agromyces rhizosphaerae</name>
    <dbReference type="NCBI Taxonomy" id="88374"/>
    <lineage>
        <taxon>Bacteria</taxon>
        <taxon>Bacillati</taxon>
        <taxon>Actinomycetota</taxon>
        <taxon>Actinomycetes</taxon>
        <taxon>Micrococcales</taxon>
        <taxon>Microbacteriaceae</taxon>
        <taxon>Agromyces</taxon>
    </lineage>
</organism>
<reference evidence="1" key="1">
    <citation type="submission" date="2022-12" db="EMBL/GenBank/DDBJ databases">
        <title>Reference genome sequencing for broad-spectrum identification of bacterial and archaeal isolates by mass spectrometry.</title>
        <authorList>
            <person name="Sekiguchi Y."/>
            <person name="Tourlousse D.M."/>
        </authorList>
    </citation>
    <scope>NUCLEOTIDE SEQUENCE</scope>
    <source>
        <strain evidence="1">14</strain>
    </source>
</reference>
<dbReference type="SUPFAM" id="SSF52540">
    <property type="entry name" value="P-loop containing nucleoside triphosphate hydrolases"/>
    <property type="match status" value="1"/>
</dbReference>
<accession>A0A9W6CVX8</accession>
<evidence type="ECO:0000313" key="1">
    <source>
        <dbReference type="EMBL" id="GLI27355.1"/>
    </source>
</evidence>
<dbReference type="Gene3D" id="3.40.50.300">
    <property type="entry name" value="P-loop containing nucleotide triphosphate hydrolases"/>
    <property type="match status" value="1"/>
</dbReference>
<proteinExistence type="predicted"/>
<keyword evidence="2" id="KW-1185">Reference proteome</keyword>
<dbReference type="Proteomes" id="UP001144396">
    <property type="component" value="Unassembled WGS sequence"/>
</dbReference>
<dbReference type="AlphaFoldDB" id="A0A9W6CVX8"/>
<dbReference type="InterPro" id="IPR027417">
    <property type="entry name" value="P-loop_NTPase"/>
</dbReference>
<gene>
    <name evidence="1" type="ORF">ARHIZOSPH14_15970</name>
</gene>